<dbReference type="Pfam" id="PF01041">
    <property type="entry name" value="DegT_DnrJ_EryC1"/>
    <property type="match status" value="1"/>
</dbReference>
<dbReference type="RefSeq" id="WP_173084017.1">
    <property type="nucleotide sequence ID" value="NZ_BLTE01000008.1"/>
</dbReference>
<dbReference type="CDD" id="cd00616">
    <property type="entry name" value="AHBA_syn"/>
    <property type="match status" value="1"/>
</dbReference>
<dbReference type="GO" id="GO:0000271">
    <property type="term" value="P:polysaccharide biosynthetic process"/>
    <property type="evidence" value="ECO:0007669"/>
    <property type="project" value="TreeGrafter"/>
</dbReference>
<comment type="caution">
    <text evidence="4">The sequence shown here is derived from an EMBL/GenBank/DDBJ whole genome shotgun (WGS) entry which is preliminary data.</text>
</comment>
<protein>
    <submittedName>
        <fullName evidence="4">UDP-2-acetamido-2-deoxy-3-oxo-D-glucuronate aminotransferase</fullName>
        <ecNumber evidence="4">2.6.1.98</ecNumber>
    </submittedName>
</protein>
<dbReference type="InterPro" id="IPR000653">
    <property type="entry name" value="DegT/StrS_aminotransferase"/>
</dbReference>
<evidence type="ECO:0000256" key="1">
    <source>
        <dbReference type="PIRSR" id="PIRSR000390-1"/>
    </source>
</evidence>
<dbReference type="PANTHER" id="PTHR30244">
    <property type="entry name" value="TRANSAMINASE"/>
    <property type="match status" value="1"/>
</dbReference>
<evidence type="ECO:0000313" key="5">
    <source>
        <dbReference type="Proteomes" id="UP000494245"/>
    </source>
</evidence>
<dbReference type="AlphaFoldDB" id="A0A6V8M144"/>
<feature type="active site" description="Proton acceptor" evidence="1">
    <location>
        <position position="204"/>
    </location>
</feature>
<dbReference type="GO" id="GO:0008483">
    <property type="term" value="F:transaminase activity"/>
    <property type="evidence" value="ECO:0007669"/>
    <property type="project" value="UniProtKB-KW"/>
</dbReference>
<evidence type="ECO:0000256" key="2">
    <source>
        <dbReference type="PIRSR" id="PIRSR000390-2"/>
    </source>
</evidence>
<reference evidence="4 5" key="1">
    <citation type="submission" date="2020-04" db="EMBL/GenBank/DDBJ databases">
        <authorList>
            <consortium name="Desulfovibrio sp. FSS-1 genome sequencing consortium"/>
            <person name="Shimoshige H."/>
            <person name="Kobayashi H."/>
            <person name="Maekawa T."/>
        </authorList>
    </citation>
    <scope>NUCLEOTIDE SEQUENCE [LARGE SCALE GENOMIC DNA]</scope>
    <source>
        <strain evidence="4 5">SIID29052-01</strain>
    </source>
</reference>
<reference evidence="4 5" key="2">
    <citation type="submission" date="2020-05" db="EMBL/GenBank/DDBJ databases">
        <title>Draft genome sequence of Desulfovibrio sp. strainFSS-1.</title>
        <authorList>
            <person name="Shimoshige H."/>
            <person name="Kobayashi H."/>
            <person name="Maekawa T."/>
        </authorList>
    </citation>
    <scope>NUCLEOTIDE SEQUENCE [LARGE SCALE GENOMIC DNA]</scope>
    <source>
        <strain evidence="4 5">SIID29052-01</strain>
    </source>
</reference>
<keyword evidence="4" id="KW-0808">Transferase</keyword>
<feature type="modified residue" description="N6-(pyridoxal phosphate)lysine" evidence="2">
    <location>
        <position position="204"/>
    </location>
</feature>
<dbReference type="PANTHER" id="PTHR30244:SF42">
    <property type="entry name" value="UDP-2-ACETAMIDO-2-DEOXY-3-OXO-D-GLUCURONATE AMINOTRANSFERASE"/>
    <property type="match status" value="1"/>
</dbReference>
<dbReference type="EC" id="2.6.1.98" evidence="4"/>
<dbReference type="GO" id="GO:0030170">
    <property type="term" value="F:pyridoxal phosphate binding"/>
    <property type="evidence" value="ECO:0007669"/>
    <property type="project" value="TreeGrafter"/>
</dbReference>
<accession>A0A6V8M144</accession>
<keyword evidence="4" id="KW-0032">Aminotransferase</keyword>
<proteinExistence type="inferred from homology"/>
<dbReference type="InterPro" id="IPR015421">
    <property type="entry name" value="PyrdxlP-dep_Trfase_major"/>
</dbReference>
<organism evidence="4 5">
    <name type="scientific">Fundidesulfovibrio magnetotacticus</name>
    <dbReference type="NCBI Taxonomy" id="2730080"/>
    <lineage>
        <taxon>Bacteria</taxon>
        <taxon>Pseudomonadati</taxon>
        <taxon>Thermodesulfobacteriota</taxon>
        <taxon>Desulfovibrionia</taxon>
        <taxon>Desulfovibrionales</taxon>
        <taxon>Desulfovibrionaceae</taxon>
        <taxon>Fundidesulfovibrio</taxon>
    </lineage>
</organism>
<name>A0A6V8M144_9BACT</name>
<evidence type="ECO:0000313" key="4">
    <source>
        <dbReference type="EMBL" id="GFK94185.1"/>
    </source>
</evidence>
<gene>
    <name evidence="4" type="primary">wbpE</name>
    <name evidence="4" type="ORF">NNJEOMEG_02025</name>
</gene>
<keyword evidence="2 3" id="KW-0663">Pyridoxal phosphate</keyword>
<keyword evidence="5" id="KW-1185">Reference proteome</keyword>
<dbReference type="EMBL" id="BLTE01000008">
    <property type="protein sequence ID" value="GFK94185.1"/>
    <property type="molecule type" value="Genomic_DNA"/>
</dbReference>
<dbReference type="SUPFAM" id="SSF53383">
    <property type="entry name" value="PLP-dependent transferases"/>
    <property type="match status" value="1"/>
</dbReference>
<dbReference type="InterPro" id="IPR015424">
    <property type="entry name" value="PyrdxlP-dep_Trfase"/>
</dbReference>
<sequence length="385" mass="40554">MIPFVDLKEQFRRLEARIRERMDAVLAHGKYISGPEVAELEEKLAAYAGTKACVGVASGTDALLLPLMAMGVGPGDAVFTTPFTFIATAEVVSLLGATPVFVDIDPRTFNIDPDALERAVTALKAGDAKAHPLPAKAREGLVPKAVIAVDLFGLPADYPRLNAVAKAHGLTVIEDAAQGLGGELDGRKACSLALVGATSFFPAKPLGCYGDGGAVFTDDAELAKVFKSLRVHGAGTDKYDNVRIGVNARLDTLQAAILLAKLEAFPAEVELRQAAAARYDAALAGTGVTTPHIPGGYRSAWAQYTVLTERREALQAALKEAGAPTAVYYPRPLHLQTAFARLGHKPGDFPVSEKASAQVLSLPMGPYLTPEDQDIVCAVVRKAAS</sequence>
<dbReference type="PIRSF" id="PIRSF000390">
    <property type="entry name" value="PLP_StrS"/>
    <property type="match status" value="1"/>
</dbReference>
<dbReference type="InterPro" id="IPR015422">
    <property type="entry name" value="PyrdxlP-dep_Trfase_small"/>
</dbReference>
<dbReference type="Gene3D" id="3.40.640.10">
    <property type="entry name" value="Type I PLP-dependent aspartate aminotransferase-like (Major domain)"/>
    <property type="match status" value="1"/>
</dbReference>
<comment type="similarity">
    <text evidence="3">Belongs to the DegT/DnrJ/EryC1 family.</text>
</comment>
<dbReference type="Gene3D" id="3.90.1150.10">
    <property type="entry name" value="Aspartate Aminotransferase, domain 1"/>
    <property type="match status" value="1"/>
</dbReference>
<dbReference type="Proteomes" id="UP000494245">
    <property type="component" value="Unassembled WGS sequence"/>
</dbReference>
<evidence type="ECO:0000256" key="3">
    <source>
        <dbReference type="RuleBase" id="RU004508"/>
    </source>
</evidence>